<dbReference type="Proteomes" id="UP001150538">
    <property type="component" value="Unassembled WGS sequence"/>
</dbReference>
<evidence type="ECO:0000256" key="7">
    <source>
        <dbReference type="ARBA" id="ARBA00035399"/>
    </source>
</evidence>
<dbReference type="Pfam" id="PF06984">
    <property type="entry name" value="MRP-L47"/>
    <property type="match status" value="1"/>
</dbReference>
<keyword evidence="4" id="KW-0496">Mitochondrion</keyword>
<comment type="subcellular location">
    <subcellularLocation>
        <location evidence="1">Mitochondrion</location>
    </subcellularLocation>
</comment>
<dbReference type="PANTHER" id="PTHR21183:SF18">
    <property type="entry name" value="LARGE RIBOSOMAL SUBUNIT PROTEIN UL29M"/>
    <property type="match status" value="1"/>
</dbReference>
<sequence length="206" mass="23009">MTDRRERKIIELNDAQTSGLIASAAWFNRLDAGGRKSPCLKVLAVTLSGAGPKETQAGPCSVGRAWRASELRNKSWEDLQKLWYVLLKERNLLASQNEEAGRLNISRQFFSNTARVVKCKKSMARIRTVLNERRLAYVQAEREAIRERKQMRTELIRENTLKNLEKKGLETGEVNSPPSGSVSKQVAKETVQAAPTSSPAQPSSSQ</sequence>
<dbReference type="GO" id="GO:0005762">
    <property type="term" value="C:mitochondrial large ribosomal subunit"/>
    <property type="evidence" value="ECO:0007669"/>
    <property type="project" value="TreeGrafter"/>
</dbReference>
<evidence type="ECO:0000256" key="4">
    <source>
        <dbReference type="ARBA" id="ARBA00023128"/>
    </source>
</evidence>
<dbReference type="GO" id="GO:0003735">
    <property type="term" value="F:structural constituent of ribosome"/>
    <property type="evidence" value="ECO:0007669"/>
    <property type="project" value="InterPro"/>
</dbReference>
<gene>
    <name evidence="9" type="primary">MRPL4</name>
    <name evidence="9" type="ORF">H4219_002888</name>
</gene>
<dbReference type="EMBL" id="JANBPU010000056">
    <property type="protein sequence ID" value="KAJ1918000.1"/>
    <property type="molecule type" value="Genomic_DNA"/>
</dbReference>
<dbReference type="GO" id="GO:0032543">
    <property type="term" value="P:mitochondrial translation"/>
    <property type="evidence" value="ECO:0007669"/>
    <property type="project" value="TreeGrafter"/>
</dbReference>
<accession>A0A9W8DU70</accession>
<keyword evidence="3 9" id="KW-0689">Ribosomal protein</keyword>
<organism evidence="9 10">
    <name type="scientific">Mycoemilia scoparia</name>
    <dbReference type="NCBI Taxonomy" id="417184"/>
    <lineage>
        <taxon>Eukaryota</taxon>
        <taxon>Fungi</taxon>
        <taxon>Fungi incertae sedis</taxon>
        <taxon>Zoopagomycota</taxon>
        <taxon>Kickxellomycotina</taxon>
        <taxon>Kickxellomycetes</taxon>
        <taxon>Kickxellales</taxon>
        <taxon>Kickxellaceae</taxon>
        <taxon>Mycoemilia</taxon>
    </lineage>
</organism>
<dbReference type="Gene3D" id="6.10.330.20">
    <property type="match status" value="1"/>
</dbReference>
<feature type="region of interest" description="Disordered" evidence="8">
    <location>
        <begin position="166"/>
        <end position="206"/>
    </location>
</feature>
<dbReference type="InterPro" id="IPR001854">
    <property type="entry name" value="Ribosomal_uL29"/>
</dbReference>
<dbReference type="AlphaFoldDB" id="A0A9W8DU70"/>
<evidence type="ECO:0000256" key="8">
    <source>
        <dbReference type="SAM" id="MobiDB-lite"/>
    </source>
</evidence>
<dbReference type="SUPFAM" id="SSF46561">
    <property type="entry name" value="Ribosomal protein L29 (L29p)"/>
    <property type="match status" value="1"/>
</dbReference>
<evidence type="ECO:0000256" key="6">
    <source>
        <dbReference type="ARBA" id="ARBA00035289"/>
    </source>
</evidence>
<proteinExistence type="inferred from homology"/>
<dbReference type="InterPro" id="IPR010729">
    <property type="entry name" value="Ribosomal_uL29_mit"/>
</dbReference>
<dbReference type="PANTHER" id="PTHR21183">
    <property type="entry name" value="RIBOSOMAL PROTEIN L47, MITOCHONDRIAL-RELATED"/>
    <property type="match status" value="1"/>
</dbReference>
<dbReference type="CDD" id="cd00427">
    <property type="entry name" value="Ribosomal_L29_HIP"/>
    <property type="match status" value="1"/>
</dbReference>
<evidence type="ECO:0000256" key="3">
    <source>
        <dbReference type="ARBA" id="ARBA00022980"/>
    </source>
</evidence>
<evidence type="ECO:0000256" key="5">
    <source>
        <dbReference type="ARBA" id="ARBA00023274"/>
    </source>
</evidence>
<keyword evidence="5" id="KW-0687">Ribonucleoprotein</keyword>
<dbReference type="InterPro" id="IPR038340">
    <property type="entry name" value="MRP-L47_sf"/>
</dbReference>
<comment type="caution">
    <text evidence="9">The sequence shown here is derived from an EMBL/GenBank/DDBJ whole genome shotgun (WGS) entry which is preliminary data.</text>
</comment>
<feature type="compositionally biased region" description="Polar residues" evidence="8">
    <location>
        <begin position="173"/>
        <end position="184"/>
    </location>
</feature>
<feature type="compositionally biased region" description="Low complexity" evidence="8">
    <location>
        <begin position="192"/>
        <end position="206"/>
    </location>
</feature>
<keyword evidence="10" id="KW-1185">Reference proteome</keyword>
<evidence type="ECO:0000313" key="10">
    <source>
        <dbReference type="Proteomes" id="UP001150538"/>
    </source>
</evidence>
<reference evidence="9" key="1">
    <citation type="submission" date="2022-07" db="EMBL/GenBank/DDBJ databases">
        <title>Phylogenomic reconstructions and comparative analyses of Kickxellomycotina fungi.</title>
        <authorList>
            <person name="Reynolds N.K."/>
            <person name="Stajich J.E."/>
            <person name="Barry K."/>
            <person name="Grigoriev I.V."/>
            <person name="Crous P."/>
            <person name="Smith M.E."/>
        </authorList>
    </citation>
    <scope>NUCLEOTIDE SEQUENCE</scope>
    <source>
        <strain evidence="9">NBRC 100468</strain>
    </source>
</reference>
<protein>
    <recommendedName>
        <fullName evidence="6">Large ribosomal subunit protein uL29m</fullName>
    </recommendedName>
    <alternativeName>
        <fullName evidence="7">54S ribosomal protein L4, mitochondrial</fullName>
    </alternativeName>
</protein>
<evidence type="ECO:0000256" key="1">
    <source>
        <dbReference type="ARBA" id="ARBA00004173"/>
    </source>
</evidence>
<name>A0A9W8DU70_9FUNG</name>
<dbReference type="OrthoDB" id="270763at2759"/>
<comment type="similarity">
    <text evidence="2">Belongs to the universal ribosomal protein uL29 family.</text>
</comment>
<dbReference type="InterPro" id="IPR036049">
    <property type="entry name" value="Ribosomal_uL29_sf"/>
</dbReference>
<evidence type="ECO:0000313" key="9">
    <source>
        <dbReference type="EMBL" id="KAJ1918000.1"/>
    </source>
</evidence>
<evidence type="ECO:0000256" key="2">
    <source>
        <dbReference type="ARBA" id="ARBA00009254"/>
    </source>
</evidence>